<protein>
    <submittedName>
        <fullName evidence="1">Uncharacterized protein</fullName>
    </submittedName>
</protein>
<name>A0A2P2NFW0_RHIMU</name>
<dbReference type="EMBL" id="GGEC01060860">
    <property type="protein sequence ID" value="MBX41344.1"/>
    <property type="molecule type" value="Transcribed_RNA"/>
</dbReference>
<reference evidence="1" key="1">
    <citation type="submission" date="2018-02" db="EMBL/GenBank/DDBJ databases">
        <title>Rhizophora mucronata_Transcriptome.</title>
        <authorList>
            <person name="Meera S.P."/>
            <person name="Sreeshan A."/>
            <person name="Augustine A."/>
        </authorList>
    </citation>
    <scope>NUCLEOTIDE SEQUENCE</scope>
    <source>
        <tissue evidence="1">Leaf</tissue>
    </source>
</reference>
<sequence>MVFCQSLDPNKLCNWNLVATCIQRKLKSGPVSPAKLETCILTYVKVKQHHSFPELSVPFLSVELEALSNFIIRNDSNGLSLEAVI</sequence>
<evidence type="ECO:0000313" key="1">
    <source>
        <dbReference type="EMBL" id="MBX41344.1"/>
    </source>
</evidence>
<accession>A0A2P2NFW0</accession>
<proteinExistence type="predicted"/>
<organism evidence="1">
    <name type="scientific">Rhizophora mucronata</name>
    <name type="common">Asiatic mangrove</name>
    <dbReference type="NCBI Taxonomy" id="61149"/>
    <lineage>
        <taxon>Eukaryota</taxon>
        <taxon>Viridiplantae</taxon>
        <taxon>Streptophyta</taxon>
        <taxon>Embryophyta</taxon>
        <taxon>Tracheophyta</taxon>
        <taxon>Spermatophyta</taxon>
        <taxon>Magnoliopsida</taxon>
        <taxon>eudicotyledons</taxon>
        <taxon>Gunneridae</taxon>
        <taxon>Pentapetalae</taxon>
        <taxon>rosids</taxon>
        <taxon>fabids</taxon>
        <taxon>Malpighiales</taxon>
        <taxon>Rhizophoraceae</taxon>
        <taxon>Rhizophora</taxon>
    </lineage>
</organism>
<dbReference type="AlphaFoldDB" id="A0A2P2NFW0"/>